<proteinExistence type="predicted"/>
<evidence type="ECO:0000256" key="6">
    <source>
        <dbReference type="SAM" id="Phobius"/>
    </source>
</evidence>
<dbReference type="GO" id="GO:0005886">
    <property type="term" value="C:plasma membrane"/>
    <property type="evidence" value="ECO:0007669"/>
    <property type="project" value="InterPro"/>
</dbReference>
<keyword evidence="9" id="KW-1185">Reference proteome</keyword>
<keyword evidence="3 6" id="KW-1133">Transmembrane helix</keyword>
<dbReference type="EMBL" id="JFKA01000005">
    <property type="protein sequence ID" value="OSQ38100.1"/>
    <property type="molecule type" value="Genomic_DNA"/>
</dbReference>
<comment type="caution">
    <text evidence="8">The sequence shown here is derived from an EMBL/GenBank/DDBJ whole genome shotgun (WGS) entry which is preliminary data.</text>
</comment>
<gene>
    <name evidence="8" type="ORF">TMES_13820</name>
</gene>
<accession>A0A1Y2KZE7</accession>
<sequence length="1481" mass="154802">MNKSNGPAHKTTPEKSPRPRPVRRWVMRGVIGVVALFFVLVAIIVLAGTGPVLRQFTPWINQNVSDAINGKFVLGRVEGSLWGQLSISDLTVNMPETGLAIAGYDVVLAWSPLALFGAKVDIDRISASRLAVTLPDKTAAQTPEDPEDETGSGFALPVAVKLRTLEIPQIQITNPADGRVFSYRLDAHASASQNLSAVLGLNLQPLDGGVDHIRADLDFDADAQKLKADIDGRLDRAGLIMALAGLNPNDAPDVTLSLKGSGPANDWHGDLAFDASDLGKVGGVIDVQVRDNRKIGFGLDVAATTLGSLASSLPVPLQGDISVKTNGQYDGKNDKLAITSLDVLKDKLLALRGSADIDLANSQIDAELTSDIDGAASALIDNSATWQGLSLTAHATGDLALPEIDADISAQSVKTPVSHIDTLAVNAKLVPTNGNFALHATINTTGHEFDDQTLGAMVGTQQDITVDGVATADFAKITLDDLTLKTPKLDVNGRAVIDGQGNVDQASVQTDIRDLAAFAPISGMDLHGQGTLDISDITWNATDGGKAKITLQTSEAGFGIAELDHVVGTSPAIAANVTISPQMDLVVTVDDVKTANINGGATVSITNDFNQLSLNADVALAAGIVPPSVPVSLGGKAARLTAKLDGPLAEPQGDVTLVVPSLAASGEAFKNVNLPSHISWRQAKATNAGVLYLQNTGKFDWRNDPYRLNADVGLPASGLRVSNIKLAGKHIDLTGDIALPGNAVPLTGTIAVTRLDAMMAQGFGVPLANGNITANADFSAKNAAQHIIATLSAKGLRMVDPNGVETARIDDVTIKGDINNAFGDPNLDVTLTGADIGVADARVEKITATIKGVLAKLQATVQARAMVQNRIPVKLDAATEIAIANDIAVTASKLNADVGTQHIALRQPLVFRQGANGSLTAKAMLSIGDGQLDAKLDLAPGKSFDATADIKSLVLGPWGAMFDVAGLDGTLTLNADAHEKPGKPATANITSKISDISVAAAAQLPPLALNLTASLRDGDVSADLDMGRPDMQIITANAELPFDVSFLKGQFAVSPDEPLSATAKMDGEIGQFWPYVPLPDHSLAGVVKLDASVDGTLSDPQWKGTVSLRDGRYEHLQYGTLVQDIVLDGVFNNDGFKLTDLSANDGGQGTLTGKADVKLGDGVNYTANVTMRNMAITRMDELRVWTDVDVDVTGDENKADIESTTTLRRGEVDLSVALPATVPELDVQNLAKVPTEDQKKDAVAQSGFVTNLNAKVDVPARLFVRGKGLDSEWGGHLDITGRADNPKIVGELRALRGQLDLIGKTFVIRDSKITFSGAQPPDPLLDIAGVYTTDDLTVTASLTGPANDPKLSLSSEPALPQDEILSQVLFGKSQGSLSAVEAVQLANAAAQLSGNGGGLDVIGTIRNFIGADVLRVDSGENGPTVKAGKYLTDDIYVGTKQGTTPGSSGVEVEIELTPHIKVTSETSEIDSKAGIQFKLDY</sequence>
<keyword evidence="4 6" id="KW-0472">Membrane</keyword>
<evidence type="ECO:0000256" key="1">
    <source>
        <dbReference type="ARBA" id="ARBA00004167"/>
    </source>
</evidence>
<evidence type="ECO:0000256" key="2">
    <source>
        <dbReference type="ARBA" id="ARBA00022692"/>
    </source>
</evidence>
<feature type="region of interest" description="Disordered" evidence="5">
    <location>
        <begin position="1"/>
        <end position="20"/>
    </location>
</feature>
<dbReference type="PANTHER" id="PTHR36985">
    <property type="entry name" value="TRANSLOCATION AND ASSEMBLY MODULE SUBUNIT TAMB"/>
    <property type="match status" value="1"/>
</dbReference>
<keyword evidence="2 6" id="KW-0812">Transmembrane</keyword>
<evidence type="ECO:0000256" key="5">
    <source>
        <dbReference type="SAM" id="MobiDB-lite"/>
    </source>
</evidence>
<dbReference type="Pfam" id="PF04357">
    <property type="entry name" value="TamB"/>
    <property type="match status" value="1"/>
</dbReference>
<reference evidence="8 9" key="1">
    <citation type="submission" date="2014-03" db="EMBL/GenBank/DDBJ databases">
        <title>The draft genome sequence of Thalassospira mesophila JCM 18969.</title>
        <authorList>
            <person name="Lai Q."/>
            <person name="Shao Z."/>
        </authorList>
    </citation>
    <scope>NUCLEOTIDE SEQUENCE [LARGE SCALE GENOMIC DNA]</scope>
    <source>
        <strain evidence="8 9">JCM 18969</strain>
    </source>
</reference>
<dbReference type="Proteomes" id="UP000193391">
    <property type="component" value="Unassembled WGS sequence"/>
</dbReference>
<feature type="domain" description="Translocation and assembly module TamB C-terminal" evidence="7">
    <location>
        <begin position="1140"/>
        <end position="1481"/>
    </location>
</feature>
<name>A0A1Y2KZE7_9PROT</name>
<dbReference type="STRING" id="1293891.TMES_13820"/>
<comment type="subcellular location">
    <subcellularLocation>
        <location evidence="1">Membrane</location>
        <topology evidence="1">Single-pass membrane protein</topology>
    </subcellularLocation>
</comment>
<evidence type="ECO:0000313" key="8">
    <source>
        <dbReference type="EMBL" id="OSQ38100.1"/>
    </source>
</evidence>
<feature type="transmembrane region" description="Helical" evidence="6">
    <location>
        <begin position="25"/>
        <end position="48"/>
    </location>
</feature>
<evidence type="ECO:0000259" key="7">
    <source>
        <dbReference type="Pfam" id="PF04357"/>
    </source>
</evidence>
<evidence type="ECO:0000256" key="4">
    <source>
        <dbReference type="ARBA" id="ARBA00023136"/>
    </source>
</evidence>
<evidence type="ECO:0000256" key="3">
    <source>
        <dbReference type="ARBA" id="ARBA00022989"/>
    </source>
</evidence>
<dbReference type="PANTHER" id="PTHR36985:SF1">
    <property type="entry name" value="TRANSLOCATION AND ASSEMBLY MODULE SUBUNIT TAMB"/>
    <property type="match status" value="1"/>
</dbReference>
<dbReference type="InterPro" id="IPR007452">
    <property type="entry name" value="TamB_C"/>
</dbReference>
<protein>
    <recommendedName>
        <fullName evidence="7">Translocation and assembly module TamB C-terminal domain-containing protein</fullName>
    </recommendedName>
</protein>
<evidence type="ECO:0000313" key="9">
    <source>
        <dbReference type="Proteomes" id="UP000193391"/>
    </source>
</evidence>
<dbReference type="GO" id="GO:0009306">
    <property type="term" value="P:protein secretion"/>
    <property type="evidence" value="ECO:0007669"/>
    <property type="project" value="InterPro"/>
</dbReference>
<organism evidence="8 9">
    <name type="scientific">Thalassospira mesophila</name>
    <dbReference type="NCBI Taxonomy" id="1293891"/>
    <lineage>
        <taxon>Bacteria</taxon>
        <taxon>Pseudomonadati</taxon>
        <taxon>Pseudomonadota</taxon>
        <taxon>Alphaproteobacteria</taxon>
        <taxon>Rhodospirillales</taxon>
        <taxon>Thalassospiraceae</taxon>
        <taxon>Thalassospira</taxon>
    </lineage>
</organism>